<dbReference type="GO" id="GO:0031902">
    <property type="term" value="C:late endosome membrane"/>
    <property type="evidence" value="ECO:0007669"/>
    <property type="project" value="TreeGrafter"/>
</dbReference>
<dbReference type="GO" id="GO:0005886">
    <property type="term" value="C:plasma membrane"/>
    <property type="evidence" value="ECO:0007669"/>
    <property type="project" value="TreeGrafter"/>
</dbReference>
<reference evidence="1" key="2">
    <citation type="submission" date="2024-10" db="UniProtKB">
        <authorList>
            <consortium name="EnsemblProtists"/>
        </authorList>
    </citation>
    <scope>IDENTIFICATION</scope>
</reference>
<dbReference type="GO" id="GO:0016197">
    <property type="term" value="P:endosomal transport"/>
    <property type="evidence" value="ECO:0007669"/>
    <property type="project" value="TreeGrafter"/>
</dbReference>
<evidence type="ECO:0008006" key="3">
    <source>
        <dbReference type="Google" id="ProtNLM"/>
    </source>
</evidence>
<accession>A0A0D3IAQ0</accession>
<dbReference type="InterPro" id="IPR029063">
    <property type="entry name" value="SAM-dependent_MTases_sf"/>
</dbReference>
<name>A0A0D3IAQ0_EMIH1</name>
<dbReference type="GeneID" id="17254537"/>
<dbReference type="PANTHER" id="PTHR34009:SF2">
    <property type="entry name" value="PROTEIN STAR"/>
    <property type="match status" value="1"/>
</dbReference>
<dbReference type="HOGENOM" id="CLU_082892_0_0_1"/>
<dbReference type="Gene3D" id="3.40.50.150">
    <property type="entry name" value="Vaccinia Virus protein VP39"/>
    <property type="match status" value="1"/>
</dbReference>
<dbReference type="GO" id="GO:0005794">
    <property type="term" value="C:Golgi apparatus"/>
    <property type="evidence" value="ECO:0007669"/>
    <property type="project" value="TreeGrafter"/>
</dbReference>
<dbReference type="GO" id="GO:0006888">
    <property type="term" value="P:endoplasmic reticulum to Golgi vesicle-mediated transport"/>
    <property type="evidence" value="ECO:0007669"/>
    <property type="project" value="TreeGrafter"/>
</dbReference>
<dbReference type="InterPro" id="IPR053202">
    <property type="entry name" value="EGF_Rcpt_Signaling_Reg"/>
</dbReference>
<dbReference type="Proteomes" id="UP000013827">
    <property type="component" value="Unassembled WGS sequence"/>
</dbReference>
<dbReference type="KEGG" id="ehx:EMIHUDRAFT_217453"/>
<dbReference type="eggNOG" id="ENOG502RZ16">
    <property type="taxonomic scope" value="Eukaryota"/>
</dbReference>
<evidence type="ECO:0000313" key="1">
    <source>
        <dbReference type="EnsemblProtists" id="EOD08335"/>
    </source>
</evidence>
<evidence type="ECO:0000313" key="2">
    <source>
        <dbReference type="Proteomes" id="UP000013827"/>
    </source>
</evidence>
<dbReference type="EnsemblProtists" id="EOD08335">
    <property type="protein sequence ID" value="EOD08335"/>
    <property type="gene ID" value="EMIHUDRAFT_217453"/>
</dbReference>
<sequence>MAHRVVGCSESALQQLSAVDLNAFLSTGFRAADPTLQDHCVAVMRGLGAADAQFMQDVFLWRNFFAHMTLRGEKGFYVDSGANEPRNISNTFFFDRCLGWPGLCVEPNEEYHAAIATQRSCTLIKECITAKPSRLHMQLKAGLSKVTRNKRAKPVHCNPLESMLHRAPGWTGQVSLWSLDVEGHEMVVLNGTRFDITPTDVLLVEDNNIASRPLDRLMAQKGFLKAAQLPIDSVYVARRRDVCWPESYWEIPEEAIRWEKQSRHDAKKKYFW</sequence>
<keyword evidence="2" id="KW-1185">Reference proteome</keyword>
<dbReference type="AlphaFoldDB" id="A0A0D3IAQ0"/>
<organism evidence="1 2">
    <name type="scientific">Emiliania huxleyi (strain CCMP1516)</name>
    <dbReference type="NCBI Taxonomy" id="280463"/>
    <lineage>
        <taxon>Eukaryota</taxon>
        <taxon>Haptista</taxon>
        <taxon>Haptophyta</taxon>
        <taxon>Prymnesiophyceae</taxon>
        <taxon>Isochrysidales</taxon>
        <taxon>Noelaerhabdaceae</taxon>
        <taxon>Emiliania</taxon>
    </lineage>
</organism>
<protein>
    <recommendedName>
        <fullName evidence="3">Methyltransferase FkbM domain-containing protein</fullName>
    </recommendedName>
</protein>
<dbReference type="PANTHER" id="PTHR34009">
    <property type="entry name" value="PROTEIN STAR"/>
    <property type="match status" value="1"/>
</dbReference>
<dbReference type="PaxDb" id="2903-EOD08335"/>
<dbReference type="GO" id="GO:0005789">
    <property type="term" value="C:endoplasmic reticulum membrane"/>
    <property type="evidence" value="ECO:0007669"/>
    <property type="project" value="TreeGrafter"/>
</dbReference>
<dbReference type="STRING" id="2903.R1D117"/>
<dbReference type="OMA" id="WQTHEEW"/>
<dbReference type="RefSeq" id="XP_005760764.1">
    <property type="nucleotide sequence ID" value="XM_005760707.1"/>
</dbReference>
<proteinExistence type="predicted"/>
<reference evidence="2" key="1">
    <citation type="journal article" date="2013" name="Nature">
        <title>Pan genome of the phytoplankton Emiliania underpins its global distribution.</title>
        <authorList>
            <person name="Read B.A."/>
            <person name="Kegel J."/>
            <person name="Klute M.J."/>
            <person name="Kuo A."/>
            <person name="Lefebvre S.C."/>
            <person name="Maumus F."/>
            <person name="Mayer C."/>
            <person name="Miller J."/>
            <person name="Monier A."/>
            <person name="Salamov A."/>
            <person name="Young J."/>
            <person name="Aguilar M."/>
            <person name="Claverie J.M."/>
            <person name="Frickenhaus S."/>
            <person name="Gonzalez K."/>
            <person name="Herman E.K."/>
            <person name="Lin Y.C."/>
            <person name="Napier J."/>
            <person name="Ogata H."/>
            <person name="Sarno A.F."/>
            <person name="Shmutz J."/>
            <person name="Schroeder D."/>
            <person name="de Vargas C."/>
            <person name="Verret F."/>
            <person name="von Dassow P."/>
            <person name="Valentin K."/>
            <person name="Van de Peer Y."/>
            <person name="Wheeler G."/>
            <person name="Dacks J.B."/>
            <person name="Delwiche C.F."/>
            <person name="Dyhrman S.T."/>
            <person name="Glockner G."/>
            <person name="John U."/>
            <person name="Richards T."/>
            <person name="Worden A.Z."/>
            <person name="Zhang X."/>
            <person name="Grigoriev I.V."/>
            <person name="Allen A.E."/>
            <person name="Bidle K."/>
            <person name="Borodovsky M."/>
            <person name="Bowler C."/>
            <person name="Brownlee C."/>
            <person name="Cock J.M."/>
            <person name="Elias M."/>
            <person name="Gladyshev V.N."/>
            <person name="Groth M."/>
            <person name="Guda C."/>
            <person name="Hadaegh A."/>
            <person name="Iglesias-Rodriguez M.D."/>
            <person name="Jenkins J."/>
            <person name="Jones B.M."/>
            <person name="Lawson T."/>
            <person name="Leese F."/>
            <person name="Lindquist E."/>
            <person name="Lobanov A."/>
            <person name="Lomsadze A."/>
            <person name="Malik S.B."/>
            <person name="Marsh M.E."/>
            <person name="Mackinder L."/>
            <person name="Mock T."/>
            <person name="Mueller-Roeber B."/>
            <person name="Pagarete A."/>
            <person name="Parker M."/>
            <person name="Probert I."/>
            <person name="Quesneville H."/>
            <person name="Raines C."/>
            <person name="Rensing S.A."/>
            <person name="Riano-Pachon D.M."/>
            <person name="Richier S."/>
            <person name="Rokitta S."/>
            <person name="Shiraiwa Y."/>
            <person name="Soanes D.M."/>
            <person name="van der Giezen M."/>
            <person name="Wahlund T.M."/>
            <person name="Williams B."/>
            <person name="Wilson W."/>
            <person name="Wolfe G."/>
            <person name="Wurch L.L."/>
        </authorList>
    </citation>
    <scope>NUCLEOTIDE SEQUENCE</scope>
</reference>